<feature type="domain" description="Histidine kinase" evidence="15">
    <location>
        <begin position="277"/>
        <end position="494"/>
    </location>
</feature>
<keyword evidence="5" id="KW-0597">Phosphoprotein</keyword>
<organism evidence="18">
    <name type="scientific">hydrothermal vent metagenome</name>
    <dbReference type="NCBI Taxonomy" id="652676"/>
    <lineage>
        <taxon>unclassified sequences</taxon>
        <taxon>metagenomes</taxon>
        <taxon>ecological metagenomes</taxon>
    </lineage>
</organism>
<feature type="domain" description="Response regulatory" evidence="16">
    <location>
        <begin position="526"/>
        <end position="640"/>
    </location>
</feature>
<comment type="subcellular location">
    <subcellularLocation>
        <location evidence="2">Cell membrane</location>
        <topology evidence="2">Multi-pass membrane protein</topology>
    </subcellularLocation>
</comment>
<evidence type="ECO:0000313" key="18">
    <source>
        <dbReference type="EMBL" id="SFV61173.1"/>
    </source>
</evidence>
<dbReference type="AlphaFoldDB" id="A0A1W1C614"/>
<dbReference type="PANTHER" id="PTHR45339">
    <property type="entry name" value="HYBRID SIGNAL TRANSDUCTION HISTIDINE KINASE J"/>
    <property type="match status" value="1"/>
</dbReference>
<dbReference type="SMART" id="SM00388">
    <property type="entry name" value="HisKA"/>
    <property type="match status" value="1"/>
</dbReference>
<dbReference type="InterPro" id="IPR036890">
    <property type="entry name" value="HATPase_C_sf"/>
</dbReference>
<dbReference type="GO" id="GO:0005524">
    <property type="term" value="F:ATP binding"/>
    <property type="evidence" value="ECO:0007669"/>
    <property type="project" value="UniProtKB-KW"/>
</dbReference>
<accession>A0A1W1C614</accession>
<dbReference type="InterPro" id="IPR004358">
    <property type="entry name" value="Sig_transdc_His_kin-like_C"/>
</dbReference>
<evidence type="ECO:0000256" key="6">
    <source>
        <dbReference type="ARBA" id="ARBA00022679"/>
    </source>
</evidence>
<dbReference type="CDD" id="cd00082">
    <property type="entry name" value="HisKA"/>
    <property type="match status" value="1"/>
</dbReference>
<dbReference type="EC" id="2.7.13.3" evidence="3"/>
<evidence type="ECO:0000256" key="8">
    <source>
        <dbReference type="ARBA" id="ARBA00022741"/>
    </source>
</evidence>
<dbReference type="Pfam" id="PF02518">
    <property type="entry name" value="HATPase_c"/>
    <property type="match status" value="1"/>
</dbReference>
<dbReference type="Pfam" id="PF00072">
    <property type="entry name" value="Response_reg"/>
    <property type="match status" value="1"/>
</dbReference>
<dbReference type="GO" id="GO:0005886">
    <property type="term" value="C:plasma membrane"/>
    <property type="evidence" value="ECO:0007669"/>
    <property type="project" value="UniProtKB-SubCell"/>
</dbReference>
<evidence type="ECO:0000256" key="7">
    <source>
        <dbReference type="ARBA" id="ARBA00022692"/>
    </source>
</evidence>
<dbReference type="InterPro" id="IPR036097">
    <property type="entry name" value="HisK_dim/P_sf"/>
</dbReference>
<dbReference type="CDD" id="cd17546">
    <property type="entry name" value="REC_hyHK_CKI1_RcsC-like"/>
    <property type="match status" value="1"/>
</dbReference>
<evidence type="ECO:0000256" key="2">
    <source>
        <dbReference type="ARBA" id="ARBA00004651"/>
    </source>
</evidence>
<sequence>MFNLSIFQKTIIIFFSVFIFFIFYLFQSYFYTKHNNKQIKNIKEHLFPIVTIHDKNLKLLENLQEAFQNIINENEVKRLKKTIQIKEEILNNLYHIKKIQNKISINKEIELFQKYFKYNYYITQSIIQENKSFEDNDFLKIRKLFKRVENIFEAQQKSSSQNFLNSLNQVSIDANDFFKFTFISAIISLFIIATLTLYFYFSIKRRFAKVTSALKNLQTEKPNFNRKMIVEHNDEIGKLVEGFNNLQDKFKRHNDKLYKMKKRAEKTSKLKSEFLANMSHEIRTPMNGIIGMCYLVLKSNLDDKQREYIEKIDNSAKMLLSIINDILDVSKMESEKLLIDKHNFNIYKMLKSSIDLVRFTAKEKGLKIKIDYPKDAPKRLYGDSLRISQVITNLLSNAVKFTQKGEISIYIQKINNKSFRFEIKDTGIGLTPKEQEKLFKPFSQADGSTTRNYGGTGLGLTISKKLIELMNGKIWVESIPNVGSSFIFEIELKEVKETKEHIEDYSYTQQRPLLLEKNINLLKKTEILLVEDNPINQEIIKGLLENSNLKLDIANNGKEGIEFFEKKDYALILMDIQMPVMDGYEASVIIRQKNKDIPIIALSANAMKEDMQKSKAHGMNTHLNKPINVENLYKVLLKYIPHKFIKEESFIDENLKEELFLKLEKALKRKRPKICKDIIKEIEEYNLHPHDLDIFNKLKELIDNYKFNIALEVLNSTKVKI</sequence>
<keyword evidence="10" id="KW-0067">ATP-binding</keyword>
<dbReference type="InterPro" id="IPR003594">
    <property type="entry name" value="HATPase_dom"/>
</dbReference>
<evidence type="ECO:0000256" key="12">
    <source>
        <dbReference type="ARBA" id="ARBA00023012"/>
    </source>
</evidence>
<dbReference type="InterPro" id="IPR005467">
    <property type="entry name" value="His_kinase_dom"/>
</dbReference>
<keyword evidence="8" id="KW-0547">Nucleotide-binding</keyword>
<dbReference type="SMART" id="SM00387">
    <property type="entry name" value="HATPase_c"/>
    <property type="match status" value="1"/>
</dbReference>
<feature type="transmembrane region" description="Helical" evidence="14">
    <location>
        <begin position="6"/>
        <end position="26"/>
    </location>
</feature>
<dbReference type="PANTHER" id="PTHR45339:SF1">
    <property type="entry name" value="HYBRID SIGNAL TRANSDUCTION HISTIDINE KINASE J"/>
    <property type="match status" value="1"/>
</dbReference>
<evidence type="ECO:0000256" key="14">
    <source>
        <dbReference type="SAM" id="Phobius"/>
    </source>
</evidence>
<dbReference type="EMBL" id="FPHN01000122">
    <property type="protein sequence ID" value="SFV61173.1"/>
    <property type="molecule type" value="Genomic_DNA"/>
</dbReference>
<protein>
    <recommendedName>
        <fullName evidence="3">histidine kinase</fullName>
        <ecNumber evidence="3">2.7.13.3</ecNumber>
    </recommendedName>
</protein>
<gene>
    <name evidence="18" type="ORF">MNB_SV-14-1473</name>
</gene>
<evidence type="ECO:0000256" key="5">
    <source>
        <dbReference type="ARBA" id="ARBA00022553"/>
    </source>
</evidence>
<reference evidence="18" key="1">
    <citation type="submission" date="2016-10" db="EMBL/GenBank/DDBJ databases">
        <authorList>
            <person name="de Groot N.N."/>
        </authorList>
    </citation>
    <scope>NUCLEOTIDE SEQUENCE</scope>
</reference>
<evidence type="ECO:0000256" key="1">
    <source>
        <dbReference type="ARBA" id="ARBA00000085"/>
    </source>
</evidence>
<evidence type="ECO:0000259" key="15">
    <source>
        <dbReference type="PROSITE" id="PS50109"/>
    </source>
</evidence>
<dbReference type="Gene3D" id="1.10.287.130">
    <property type="match status" value="1"/>
</dbReference>
<evidence type="ECO:0000256" key="10">
    <source>
        <dbReference type="ARBA" id="ARBA00022840"/>
    </source>
</evidence>
<dbReference type="SMART" id="SM00448">
    <property type="entry name" value="REC"/>
    <property type="match status" value="1"/>
</dbReference>
<evidence type="ECO:0000256" key="9">
    <source>
        <dbReference type="ARBA" id="ARBA00022777"/>
    </source>
</evidence>
<evidence type="ECO:0000256" key="3">
    <source>
        <dbReference type="ARBA" id="ARBA00012438"/>
    </source>
</evidence>
<dbReference type="InterPro" id="IPR001789">
    <property type="entry name" value="Sig_transdc_resp-reg_receiver"/>
</dbReference>
<dbReference type="PROSITE" id="PS50109">
    <property type="entry name" value="HIS_KIN"/>
    <property type="match status" value="1"/>
</dbReference>
<name>A0A1W1C614_9ZZZZ</name>
<dbReference type="PRINTS" id="PR00344">
    <property type="entry name" value="BCTRLSENSOR"/>
</dbReference>
<keyword evidence="7 14" id="KW-0812">Transmembrane</keyword>
<proteinExistence type="predicted"/>
<dbReference type="SUPFAM" id="SSF55874">
    <property type="entry name" value="ATPase domain of HSP90 chaperone/DNA topoisomerase II/histidine kinase"/>
    <property type="match status" value="1"/>
</dbReference>
<dbReference type="GO" id="GO:0000155">
    <property type="term" value="F:phosphorelay sensor kinase activity"/>
    <property type="evidence" value="ECO:0007669"/>
    <property type="project" value="InterPro"/>
</dbReference>
<keyword evidence="12" id="KW-0902">Two-component regulatory system</keyword>
<dbReference type="Gene3D" id="6.10.340.10">
    <property type="match status" value="1"/>
</dbReference>
<keyword evidence="13 14" id="KW-0472">Membrane</keyword>
<dbReference type="PROSITE" id="PS50110">
    <property type="entry name" value="RESPONSE_REGULATORY"/>
    <property type="match status" value="1"/>
</dbReference>
<keyword evidence="11 14" id="KW-1133">Transmembrane helix</keyword>
<evidence type="ECO:0000259" key="17">
    <source>
        <dbReference type="PROSITE" id="PS50885"/>
    </source>
</evidence>
<keyword evidence="9 18" id="KW-0418">Kinase</keyword>
<comment type="catalytic activity">
    <reaction evidence="1">
        <text>ATP + protein L-histidine = ADP + protein N-phospho-L-histidine.</text>
        <dbReference type="EC" id="2.7.13.3"/>
    </reaction>
</comment>
<dbReference type="FunFam" id="3.30.565.10:FF:000010">
    <property type="entry name" value="Sensor histidine kinase RcsC"/>
    <property type="match status" value="1"/>
</dbReference>
<dbReference type="InterPro" id="IPR011006">
    <property type="entry name" value="CheY-like_superfamily"/>
</dbReference>
<keyword evidence="6" id="KW-0808">Transferase</keyword>
<dbReference type="CDD" id="cd16922">
    <property type="entry name" value="HATPase_EvgS-ArcB-TorS-like"/>
    <property type="match status" value="1"/>
</dbReference>
<evidence type="ECO:0000256" key="13">
    <source>
        <dbReference type="ARBA" id="ARBA00023136"/>
    </source>
</evidence>
<feature type="domain" description="HAMP" evidence="17">
    <location>
        <begin position="201"/>
        <end position="255"/>
    </location>
</feature>
<dbReference type="PROSITE" id="PS50885">
    <property type="entry name" value="HAMP"/>
    <property type="match status" value="1"/>
</dbReference>
<dbReference type="FunFam" id="1.10.287.130:FF:000003">
    <property type="entry name" value="Histidine kinase"/>
    <property type="match status" value="1"/>
</dbReference>
<dbReference type="InterPro" id="IPR003661">
    <property type="entry name" value="HisK_dim/P_dom"/>
</dbReference>
<evidence type="ECO:0000256" key="4">
    <source>
        <dbReference type="ARBA" id="ARBA00022475"/>
    </source>
</evidence>
<dbReference type="InterPro" id="IPR003660">
    <property type="entry name" value="HAMP_dom"/>
</dbReference>
<dbReference type="Gene3D" id="3.30.565.10">
    <property type="entry name" value="Histidine kinase-like ATPase, C-terminal domain"/>
    <property type="match status" value="1"/>
</dbReference>
<dbReference type="SUPFAM" id="SSF47384">
    <property type="entry name" value="Homodimeric domain of signal transducing histidine kinase"/>
    <property type="match status" value="1"/>
</dbReference>
<feature type="transmembrane region" description="Helical" evidence="14">
    <location>
        <begin position="177"/>
        <end position="201"/>
    </location>
</feature>
<keyword evidence="4" id="KW-1003">Cell membrane</keyword>
<evidence type="ECO:0000256" key="11">
    <source>
        <dbReference type="ARBA" id="ARBA00022989"/>
    </source>
</evidence>
<evidence type="ECO:0000259" key="16">
    <source>
        <dbReference type="PROSITE" id="PS50110"/>
    </source>
</evidence>
<dbReference type="Gene3D" id="3.40.50.2300">
    <property type="match status" value="1"/>
</dbReference>
<dbReference type="Pfam" id="PF00512">
    <property type="entry name" value="HisKA"/>
    <property type="match status" value="1"/>
</dbReference>
<dbReference type="SUPFAM" id="SSF52172">
    <property type="entry name" value="CheY-like"/>
    <property type="match status" value="1"/>
</dbReference>